<keyword evidence="2" id="KW-0946">Virion</keyword>
<protein>
    <submittedName>
        <fullName evidence="4">Minor tail protein</fullName>
    </submittedName>
</protein>
<dbReference type="PROSITE" id="PS51688">
    <property type="entry name" value="ICA"/>
    <property type="match status" value="1"/>
</dbReference>
<evidence type="ECO:0000259" key="3">
    <source>
        <dbReference type="PROSITE" id="PS51688"/>
    </source>
</evidence>
<name>A0A9X9K2Y7_9CAUD</name>
<evidence type="ECO:0000313" key="4">
    <source>
        <dbReference type="EMBL" id="UYL87151.1"/>
    </source>
</evidence>
<accession>A0A9X9K2Y7</accession>
<organism evidence="4 5">
    <name type="scientific">Microbacterium phage OscarSo</name>
    <dbReference type="NCBI Taxonomy" id="2985324"/>
    <lineage>
        <taxon>Viruses</taxon>
        <taxon>Duplodnaviria</taxon>
        <taxon>Heunggongvirae</taxon>
        <taxon>Uroviricota</taxon>
        <taxon>Caudoviricetes</taxon>
        <taxon>Oscarsovirus</taxon>
        <taxon>Oscarsovirus oscarso</taxon>
    </lineage>
</organism>
<dbReference type="RefSeq" id="YP_010754988.1">
    <property type="nucleotide sequence ID" value="NC_073466.1"/>
</dbReference>
<dbReference type="GeneID" id="80019594"/>
<keyword evidence="5" id="KW-1185">Reference proteome</keyword>
<dbReference type="Pfam" id="PF13884">
    <property type="entry name" value="Peptidase_S74"/>
    <property type="match status" value="1"/>
</dbReference>
<dbReference type="InterPro" id="IPR030392">
    <property type="entry name" value="S74_ICA"/>
</dbReference>
<feature type="domain" description="Peptidase S74" evidence="3">
    <location>
        <begin position="135"/>
        <end position="241"/>
    </location>
</feature>
<evidence type="ECO:0000256" key="2">
    <source>
        <dbReference type="ARBA" id="ARBA00022732"/>
    </source>
</evidence>
<dbReference type="GO" id="GO:0098015">
    <property type="term" value="C:virus tail"/>
    <property type="evidence" value="ECO:0007669"/>
    <property type="project" value="UniProtKB-KW"/>
</dbReference>
<gene>
    <name evidence="4" type="primary">30</name>
    <name evidence="4" type="ORF">SEA_OSCARSO_30</name>
</gene>
<proteinExistence type="predicted"/>
<reference evidence="4" key="1">
    <citation type="submission" date="2022-09" db="EMBL/GenBank/DDBJ databases">
        <authorList>
            <person name="Washington J.M."/>
            <person name="Situmorang M.A."/>
            <person name="Garlena R.A."/>
            <person name="Russell D.A."/>
            <person name="Jacobs-Sera D."/>
            <person name="Hatfull G.F."/>
        </authorList>
    </citation>
    <scope>NUCLEOTIDE SEQUENCE</scope>
</reference>
<evidence type="ECO:0000313" key="5">
    <source>
        <dbReference type="Proteomes" id="UP001164797"/>
    </source>
</evidence>
<evidence type="ECO:0000256" key="1">
    <source>
        <dbReference type="ARBA" id="ARBA00004328"/>
    </source>
</evidence>
<dbReference type="Proteomes" id="UP001164797">
    <property type="component" value="Segment"/>
</dbReference>
<sequence length="241" mass="26248">MGRNTRQGPIPSELGWLVDELEDLAERLRTLETPSGEALSSTVAKLQDLVTDIQNQLNAFMAGKYSNAQIDSKDAAVAAQISPAIASALAGNVTVGGNLQVNGEARVPNAYNFDITYTRKTMWVGNDGRLGFASSSARKKTAIRPADERGLLALLDVAPKIFRYRAEIRRRTAERINHGRDYVPAVELGLIAEELEAAGLGAFVYHDEEGNPDGIEYGMLTIALLAIARDHERRITELEGK</sequence>
<comment type="subcellular location">
    <subcellularLocation>
        <location evidence="1">Virion</location>
    </subcellularLocation>
</comment>
<keyword evidence="2" id="KW-1227">Viral tail protein</keyword>
<dbReference type="KEGG" id="vg:80019594"/>
<dbReference type="EMBL" id="OP434449">
    <property type="protein sequence ID" value="UYL87151.1"/>
    <property type="molecule type" value="Genomic_DNA"/>
</dbReference>